<name>A0AAW4P9N1_9EURY</name>
<dbReference type="InterPro" id="IPR051257">
    <property type="entry name" value="Diverse_CBS-Domain"/>
</dbReference>
<dbReference type="Pfam" id="PF00571">
    <property type="entry name" value="CBS"/>
    <property type="match status" value="2"/>
</dbReference>
<dbReference type="SUPFAM" id="SSF54631">
    <property type="entry name" value="CBS-domain pair"/>
    <property type="match status" value="1"/>
</dbReference>
<dbReference type="Gene3D" id="3.10.580.10">
    <property type="entry name" value="CBS-domain"/>
    <property type="match status" value="1"/>
</dbReference>
<accession>A0AAW4P9N1</accession>
<dbReference type="PANTHER" id="PTHR43080:SF2">
    <property type="entry name" value="CBS DOMAIN-CONTAINING PROTEIN"/>
    <property type="match status" value="1"/>
</dbReference>
<gene>
    <name evidence="4" type="ORF">EGH23_06050</name>
</gene>
<dbReference type="PANTHER" id="PTHR43080">
    <property type="entry name" value="CBS DOMAIN-CONTAINING PROTEIN CBSX3, MITOCHONDRIAL"/>
    <property type="match status" value="1"/>
</dbReference>
<dbReference type="CDD" id="cd17776">
    <property type="entry name" value="CBS_pair_arch"/>
    <property type="match status" value="1"/>
</dbReference>
<feature type="domain" description="CBS" evidence="3">
    <location>
        <begin position="72"/>
        <end position="127"/>
    </location>
</feature>
<evidence type="ECO:0000256" key="1">
    <source>
        <dbReference type="ARBA" id="ARBA00023122"/>
    </source>
</evidence>
<dbReference type="InterPro" id="IPR000644">
    <property type="entry name" value="CBS_dom"/>
</dbReference>
<keyword evidence="1 2" id="KW-0129">CBS domain</keyword>
<feature type="domain" description="CBS" evidence="3">
    <location>
        <begin position="7"/>
        <end position="65"/>
    </location>
</feature>
<dbReference type="Proteomes" id="UP001430455">
    <property type="component" value="Unassembled WGS sequence"/>
</dbReference>
<proteinExistence type="predicted"/>
<dbReference type="PROSITE" id="PS51371">
    <property type="entry name" value="CBS"/>
    <property type="match status" value="2"/>
</dbReference>
<dbReference type="AlphaFoldDB" id="A0AAW4P9N1"/>
<reference evidence="4 5" key="1">
    <citation type="submission" date="2021-06" db="EMBL/GenBank/DDBJ databases">
        <title>Halomicroarcula sp. a new haloarchaeum isolated from saline soil.</title>
        <authorList>
            <person name="Duran-Viseras A."/>
            <person name="Sanchez-Porro C."/>
            <person name="Ventosa A."/>
        </authorList>
    </citation>
    <scope>NUCLEOTIDE SEQUENCE [LARGE SCALE GENOMIC DNA]</scope>
    <source>
        <strain evidence="4 5">F27</strain>
    </source>
</reference>
<dbReference type="InterPro" id="IPR046342">
    <property type="entry name" value="CBS_dom_sf"/>
</dbReference>
<evidence type="ECO:0000313" key="5">
    <source>
        <dbReference type="Proteomes" id="UP001430455"/>
    </source>
</evidence>
<evidence type="ECO:0000256" key="2">
    <source>
        <dbReference type="PROSITE-ProRule" id="PRU00703"/>
    </source>
</evidence>
<dbReference type="SMART" id="SM00116">
    <property type="entry name" value="CBS"/>
    <property type="match status" value="2"/>
</dbReference>
<dbReference type="RefSeq" id="WP_220579093.1">
    <property type="nucleotide sequence ID" value="NZ_RKLT01000001.1"/>
</dbReference>
<evidence type="ECO:0000313" key="4">
    <source>
        <dbReference type="EMBL" id="MBX0294446.1"/>
    </source>
</evidence>
<sequence>MLVRDLMSTEVVTVPADATLDDAVGRLLDEGVGSAVVVDGGDPVGIVTESDALRAARETSKPLAEVGIRAVGHRPVVTTTPSTAIPTVARRMADEGVKKVPVLNGVDLVGIVTLTDIVWHLSDLRSETSRFEAARKAWDPR</sequence>
<evidence type="ECO:0000259" key="3">
    <source>
        <dbReference type="PROSITE" id="PS51371"/>
    </source>
</evidence>
<keyword evidence="5" id="KW-1185">Reference proteome</keyword>
<comment type="caution">
    <text evidence="4">The sequence shown here is derived from an EMBL/GenBank/DDBJ whole genome shotgun (WGS) entry which is preliminary data.</text>
</comment>
<organism evidence="4 5">
    <name type="scientific">Haloarcula nitratireducens</name>
    <dbReference type="NCBI Taxonomy" id="2487749"/>
    <lineage>
        <taxon>Archaea</taxon>
        <taxon>Methanobacteriati</taxon>
        <taxon>Methanobacteriota</taxon>
        <taxon>Stenosarchaea group</taxon>
        <taxon>Halobacteria</taxon>
        <taxon>Halobacteriales</taxon>
        <taxon>Haloarculaceae</taxon>
        <taxon>Haloarcula</taxon>
    </lineage>
</organism>
<dbReference type="EMBL" id="RKLT01000001">
    <property type="protein sequence ID" value="MBX0294446.1"/>
    <property type="molecule type" value="Genomic_DNA"/>
</dbReference>
<protein>
    <submittedName>
        <fullName evidence="4">CBS domain-containing protein</fullName>
    </submittedName>
</protein>